<sequence>MTHLKYIIQTQLSFASSPWTKVLSDDVPSDDYAQGVQSKSRDGYTHTGSNSRADRLKVQTSITHDIVDVKSSEAKTEMEHTIITDNIPCQIHKKKLNCMFCRTCDNLVCPDCITASHKRHDLDSIDTVCNEKREKLKEIESKFSEKFTLCEIEDNRVRDFKTKYEQLSAESVQKINQQEQLIKDEVTKGKHTEEVKETLLYKQSNIQEVLESKQAAQVFSAYSDFSEKEILNVSFKGISEETKDFIPTKDSINTISNFFGSLHITKLPKGLPRVNLDVIKSYNTDLHIVFKILTLNDKTAWIIDKKFDILRKININDTIHNIEDNPVKGCYDMSLTDHDDVLLTSVGSTDVSLLKTEVGEIKPFLSVSPPKALGIHVTKHNEIILGVKENDVDNYNQTEKTCRKVIMFGMDGTQKQCYEYDKHKQRLFTLPVRITSNVSNDILVIDRISNAEGG</sequence>
<dbReference type="InterPro" id="IPR047153">
    <property type="entry name" value="TRIM45/56/19-like"/>
</dbReference>
<dbReference type="InterPro" id="IPR000315">
    <property type="entry name" value="Znf_B-box"/>
</dbReference>
<evidence type="ECO:0000313" key="5">
    <source>
        <dbReference type="Proteomes" id="UP000683360"/>
    </source>
</evidence>
<feature type="region of interest" description="Disordered" evidence="2">
    <location>
        <begin position="32"/>
        <end position="52"/>
    </location>
</feature>
<organism evidence="4 5">
    <name type="scientific">Mytilus edulis</name>
    <name type="common">Blue mussel</name>
    <dbReference type="NCBI Taxonomy" id="6550"/>
    <lineage>
        <taxon>Eukaryota</taxon>
        <taxon>Metazoa</taxon>
        <taxon>Spiralia</taxon>
        <taxon>Lophotrochozoa</taxon>
        <taxon>Mollusca</taxon>
        <taxon>Bivalvia</taxon>
        <taxon>Autobranchia</taxon>
        <taxon>Pteriomorphia</taxon>
        <taxon>Mytilida</taxon>
        <taxon>Mytiloidea</taxon>
        <taxon>Mytilidae</taxon>
        <taxon>Mytilinae</taxon>
        <taxon>Mytilus</taxon>
    </lineage>
</organism>
<dbReference type="PANTHER" id="PTHR25462">
    <property type="entry name" value="BONUS, ISOFORM C-RELATED"/>
    <property type="match status" value="1"/>
</dbReference>
<keyword evidence="5" id="KW-1185">Reference proteome</keyword>
<dbReference type="OrthoDB" id="6135363at2759"/>
<evidence type="ECO:0000256" key="1">
    <source>
        <dbReference type="PROSITE-ProRule" id="PRU00024"/>
    </source>
</evidence>
<dbReference type="PANTHER" id="PTHR25462:SF296">
    <property type="entry name" value="MEIOTIC P26, ISOFORM F"/>
    <property type="match status" value="1"/>
</dbReference>
<evidence type="ECO:0000313" key="4">
    <source>
        <dbReference type="EMBL" id="CAG2201461.1"/>
    </source>
</evidence>
<evidence type="ECO:0000259" key="3">
    <source>
        <dbReference type="PROSITE" id="PS50119"/>
    </source>
</evidence>
<protein>
    <recommendedName>
        <fullName evidence="3">B box-type domain-containing protein</fullName>
    </recommendedName>
</protein>
<dbReference type="Proteomes" id="UP000683360">
    <property type="component" value="Unassembled WGS sequence"/>
</dbReference>
<dbReference type="EMBL" id="CAJPWZ010000848">
    <property type="protein sequence ID" value="CAG2201461.1"/>
    <property type="molecule type" value="Genomic_DNA"/>
</dbReference>
<dbReference type="PROSITE" id="PS50119">
    <property type="entry name" value="ZF_BBOX"/>
    <property type="match status" value="1"/>
</dbReference>
<keyword evidence="1" id="KW-0863">Zinc-finger</keyword>
<proteinExistence type="predicted"/>
<keyword evidence="1" id="KW-0479">Metal-binding</keyword>
<name>A0A8S3R2W2_MYTED</name>
<reference evidence="4" key="1">
    <citation type="submission" date="2021-03" db="EMBL/GenBank/DDBJ databases">
        <authorList>
            <person name="Bekaert M."/>
        </authorList>
    </citation>
    <scope>NUCLEOTIDE SEQUENCE</scope>
</reference>
<feature type="domain" description="B box-type" evidence="3">
    <location>
        <begin position="84"/>
        <end position="125"/>
    </location>
</feature>
<dbReference type="SUPFAM" id="SSF57845">
    <property type="entry name" value="B-box zinc-binding domain"/>
    <property type="match status" value="1"/>
</dbReference>
<dbReference type="GO" id="GO:0008270">
    <property type="term" value="F:zinc ion binding"/>
    <property type="evidence" value="ECO:0007669"/>
    <property type="project" value="UniProtKB-KW"/>
</dbReference>
<gene>
    <name evidence="4" type="ORF">MEDL_16083</name>
</gene>
<comment type="caution">
    <text evidence="4">The sequence shown here is derived from an EMBL/GenBank/DDBJ whole genome shotgun (WGS) entry which is preliminary data.</text>
</comment>
<dbReference type="Pfam" id="PF00643">
    <property type="entry name" value="zf-B_box"/>
    <property type="match status" value="1"/>
</dbReference>
<evidence type="ECO:0000256" key="2">
    <source>
        <dbReference type="SAM" id="MobiDB-lite"/>
    </source>
</evidence>
<keyword evidence="1" id="KW-0862">Zinc</keyword>
<accession>A0A8S3R2W2</accession>
<dbReference type="AlphaFoldDB" id="A0A8S3R2W2"/>
<dbReference type="Gene3D" id="3.30.160.60">
    <property type="entry name" value="Classic Zinc Finger"/>
    <property type="match status" value="1"/>
</dbReference>